<proteinExistence type="predicted"/>
<feature type="region of interest" description="Disordered" evidence="1">
    <location>
        <begin position="1"/>
        <end position="53"/>
    </location>
</feature>
<feature type="compositionally biased region" description="Basic and acidic residues" evidence="1">
    <location>
        <begin position="1"/>
        <end position="14"/>
    </location>
</feature>
<evidence type="ECO:0000313" key="3">
    <source>
        <dbReference type="Proteomes" id="UP000245783"/>
    </source>
</evidence>
<dbReference type="GeneID" id="37034447"/>
<reference evidence="2 3" key="1">
    <citation type="journal article" date="2018" name="Mol. Biol. Evol.">
        <title>Broad Genomic Sampling Reveals a Smut Pathogenic Ancestry of the Fungal Clade Ustilaginomycotina.</title>
        <authorList>
            <person name="Kijpornyongpan T."/>
            <person name="Mondo S.J."/>
            <person name="Barry K."/>
            <person name="Sandor L."/>
            <person name="Lee J."/>
            <person name="Lipzen A."/>
            <person name="Pangilinan J."/>
            <person name="LaButti K."/>
            <person name="Hainaut M."/>
            <person name="Henrissat B."/>
            <person name="Grigoriev I.V."/>
            <person name="Spatafora J.W."/>
            <person name="Aime M.C."/>
        </authorList>
    </citation>
    <scope>NUCLEOTIDE SEQUENCE [LARGE SCALE GENOMIC DNA]</scope>
    <source>
        <strain evidence="2 3">MCA 4658</strain>
    </source>
</reference>
<feature type="compositionally biased region" description="Polar residues" evidence="1">
    <location>
        <begin position="528"/>
        <end position="538"/>
    </location>
</feature>
<dbReference type="PANTHER" id="PTHR30255">
    <property type="entry name" value="SINGLE-STRANDED-DNA-SPECIFIC EXONUCLEASE RECJ"/>
    <property type="match status" value="1"/>
</dbReference>
<protein>
    <recommendedName>
        <fullName evidence="4">DHH phosphoesterase</fullName>
    </recommendedName>
</protein>
<dbReference type="InterPro" id="IPR051673">
    <property type="entry name" value="SSDNA_exonuclease_RecJ"/>
</dbReference>
<dbReference type="Proteomes" id="UP000245783">
    <property type="component" value="Unassembled WGS sequence"/>
</dbReference>
<sequence length="538" mass="59236">MKNKAESSESEASRKRARLLASSSTTTTTTTTTDRISLSRPHPDGSHLAWPVPQSDLERARAFIKRMADCAMAEDERGREAEREGERERGERERDSRESLGSAGASTPTILIVPDKDADGLASGCILHRTLLAMGVPASRIAIHHVSRAGHPGTSQERRAMSEKRARWIVVLDQGSRAGDELVDGSAAGWQWEERIDAQEQNERDRRQGRARCAVFDHHHLGEGGAGAGGGPKGSLMINASSYEPVATSALLTWVICRPLWYALQDCCTEERIVRSIDWLAVLGTCGDLSVNVKWDAPFPALDALLSRYGKKRVGDTISAINAPRRTPSFNVSAAYAALFEASDLTGVLASPHAEHLHRCRRAVAQETERCTHTAPKFSKDGRVALLFIHSAYQVHPSIATRWSGTLKGAKKLQAVYCANTGYYSNQDRLVHFSGRIAKAAKDRGEEPSLIELLHSYASLDHTFLPDLCKHYDVPSASHLSFARGHKQASGGILPHAFWHRFVKLMQIGEKPEAKESPKREANKQKNKLTNYFGAQQT</sequence>
<dbReference type="InParanoid" id="A0A316VX30"/>
<accession>A0A316VX30</accession>
<dbReference type="AlphaFoldDB" id="A0A316VX30"/>
<feature type="compositionally biased region" description="Low complexity" evidence="1">
    <location>
        <begin position="19"/>
        <end position="33"/>
    </location>
</feature>
<dbReference type="OrthoDB" id="284473at2759"/>
<dbReference type="SUPFAM" id="SSF64182">
    <property type="entry name" value="DHH phosphoesterases"/>
    <property type="match status" value="1"/>
</dbReference>
<dbReference type="Gene3D" id="3.90.1640.30">
    <property type="match status" value="1"/>
</dbReference>
<name>A0A316VX30_9BASI</name>
<feature type="compositionally biased region" description="Basic and acidic residues" evidence="1">
    <location>
        <begin position="511"/>
        <end position="524"/>
    </location>
</feature>
<evidence type="ECO:0000313" key="2">
    <source>
        <dbReference type="EMBL" id="PWN40025.1"/>
    </source>
</evidence>
<evidence type="ECO:0008006" key="4">
    <source>
        <dbReference type="Google" id="ProtNLM"/>
    </source>
</evidence>
<feature type="compositionally biased region" description="Basic and acidic residues" evidence="1">
    <location>
        <begin position="74"/>
        <end position="98"/>
    </location>
</feature>
<dbReference type="PANTHER" id="PTHR30255:SF2">
    <property type="entry name" value="SINGLE-STRANDED-DNA-SPECIFIC EXONUCLEASE RECJ"/>
    <property type="match status" value="1"/>
</dbReference>
<evidence type="ECO:0000256" key="1">
    <source>
        <dbReference type="SAM" id="MobiDB-lite"/>
    </source>
</evidence>
<dbReference type="InterPro" id="IPR038763">
    <property type="entry name" value="DHH_sf"/>
</dbReference>
<dbReference type="STRING" id="1522189.A0A316VX30"/>
<organism evidence="2 3">
    <name type="scientific">Ceraceosorus guamensis</name>
    <dbReference type="NCBI Taxonomy" id="1522189"/>
    <lineage>
        <taxon>Eukaryota</taxon>
        <taxon>Fungi</taxon>
        <taxon>Dikarya</taxon>
        <taxon>Basidiomycota</taxon>
        <taxon>Ustilaginomycotina</taxon>
        <taxon>Exobasidiomycetes</taxon>
        <taxon>Ceraceosorales</taxon>
        <taxon>Ceraceosoraceae</taxon>
        <taxon>Ceraceosorus</taxon>
    </lineage>
</organism>
<dbReference type="EMBL" id="KZ819433">
    <property type="protein sequence ID" value="PWN40025.1"/>
    <property type="molecule type" value="Genomic_DNA"/>
</dbReference>
<gene>
    <name evidence="2" type="ORF">IE81DRAFT_317176</name>
</gene>
<feature type="region of interest" description="Disordered" evidence="1">
    <location>
        <begin position="511"/>
        <end position="538"/>
    </location>
</feature>
<dbReference type="RefSeq" id="XP_025367185.1">
    <property type="nucleotide sequence ID" value="XM_025512577.1"/>
</dbReference>
<keyword evidence="3" id="KW-1185">Reference proteome</keyword>
<feature type="region of interest" description="Disordered" evidence="1">
    <location>
        <begin position="72"/>
        <end position="107"/>
    </location>
</feature>